<organism evidence="7 8">
    <name type="scientific">Methylobrevis albus</name>
    <dbReference type="NCBI Taxonomy" id="2793297"/>
    <lineage>
        <taxon>Bacteria</taxon>
        <taxon>Pseudomonadati</taxon>
        <taxon>Pseudomonadota</taxon>
        <taxon>Alphaproteobacteria</taxon>
        <taxon>Hyphomicrobiales</taxon>
        <taxon>Pleomorphomonadaceae</taxon>
        <taxon>Methylobrevis</taxon>
    </lineage>
</organism>
<accession>A0A931I1C3</accession>
<dbReference type="PROSITE" id="PS00137">
    <property type="entry name" value="SUBTILASE_HIS"/>
    <property type="match status" value="1"/>
</dbReference>
<dbReference type="PRINTS" id="PR00723">
    <property type="entry name" value="SUBTILISIN"/>
</dbReference>
<reference evidence="7" key="1">
    <citation type="submission" date="2020-12" db="EMBL/GenBank/DDBJ databases">
        <title>Methylobrevis albus sp. nov., isolated from fresh water lack sediment.</title>
        <authorList>
            <person name="Zou Q."/>
        </authorList>
    </citation>
    <scope>NUCLEOTIDE SEQUENCE</scope>
    <source>
        <strain evidence="7">L22</strain>
    </source>
</reference>
<evidence type="ECO:0000313" key="7">
    <source>
        <dbReference type="EMBL" id="MBH0237466.1"/>
    </source>
</evidence>
<protein>
    <submittedName>
        <fullName evidence="7">S8 family peptidase</fullName>
    </submittedName>
</protein>
<evidence type="ECO:0000256" key="4">
    <source>
        <dbReference type="ARBA" id="ARBA00022825"/>
    </source>
</evidence>
<evidence type="ECO:0000256" key="1">
    <source>
        <dbReference type="ARBA" id="ARBA00011073"/>
    </source>
</evidence>
<feature type="domain" description="Peptidase S8/S53" evidence="6">
    <location>
        <begin position="226"/>
        <end position="559"/>
    </location>
</feature>
<comment type="caution">
    <text evidence="7">The sequence shown here is derived from an EMBL/GenBank/DDBJ whole genome shotgun (WGS) entry which is preliminary data.</text>
</comment>
<evidence type="ECO:0000259" key="6">
    <source>
        <dbReference type="Pfam" id="PF00082"/>
    </source>
</evidence>
<comment type="similarity">
    <text evidence="1 5">Belongs to the peptidase S8 family.</text>
</comment>
<evidence type="ECO:0000313" key="8">
    <source>
        <dbReference type="Proteomes" id="UP000631694"/>
    </source>
</evidence>
<dbReference type="CDD" id="cd07487">
    <property type="entry name" value="Peptidases_S8_1"/>
    <property type="match status" value="1"/>
</dbReference>
<dbReference type="AlphaFoldDB" id="A0A931I1C3"/>
<dbReference type="PROSITE" id="PS00138">
    <property type="entry name" value="SUBTILASE_SER"/>
    <property type="match status" value="1"/>
</dbReference>
<dbReference type="InterPro" id="IPR023828">
    <property type="entry name" value="Peptidase_S8_Ser-AS"/>
</dbReference>
<dbReference type="PANTHER" id="PTHR43806">
    <property type="entry name" value="PEPTIDASE S8"/>
    <property type="match status" value="1"/>
</dbReference>
<evidence type="ECO:0000256" key="2">
    <source>
        <dbReference type="ARBA" id="ARBA00022670"/>
    </source>
</evidence>
<dbReference type="SUPFAM" id="SSF52743">
    <property type="entry name" value="Subtilisin-like"/>
    <property type="match status" value="1"/>
</dbReference>
<feature type="active site" description="Charge relay system" evidence="5">
    <location>
        <position position="234"/>
    </location>
</feature>
<dbReference type="RefSeq" id="WP_197310557.1">
    <property type="nucleotide sequence ID" value="NZ_JADZLT010000043.1"/>
</dbReference>
<proteinExistence type="inferred from homology"/>
<dbReference type="InterPro" id="IPR022398">
    <property type="entry name" value="Peptidase_S8_His-AS"/>
</dbReference>
<dbReference type="PANTHER" id="PTHR43806:SF11">
    <property type="entry name" value="CEREVISIN-RELATED"/>
    <property type="match status" value="1"/>
</dbReference>
<dbReference type="InterPro" id="IPR000209">
    <property type="entry name" value="Peptidase_S8/S53_dom"/>
</dbReference>
<dbReference type="GO" id="GO:0004252">
    <property type="term" value="F:serine-type endopeptidase activity"/>
    <property type="evidence" value="ECO:0007669"/>
    <property type="project" value="UniProtKB-UniRule"/>
</dbReference>
<keyword evidence="3 5" id="KW-0378">Hydrolase</keyword>
<dbReference type="InterPro" id="IPR015500">
    <property type="entry name" value="Peptidase_S8_subtilisin-rel"/>
</dbReference>
<dbReference type="Gene3D" id="3.40.50.200">
    <property type="entry name" value="Peptidase S8/S53 domain"/>
    <property type="match status" value="1"/>
</dbReference>
<name>A0A931I1C3_9HYPH</name>
<feature type="active site" description="Charge relay system" evidence="5">
    <location>
        <position position="513"/>
    </location>
</feature>
<keyword evidence="8" id="KW-1185">Reference proteome</keyword>
<keyword evidence="4 5" id="KW-0720">Serine protease</keyword>
<dbReference type="InterPro" id="IPR050131">
    <property type="entry name" value="Peptidase_S8_subtilisin-like"/>
</dbReference>
<dbReference type="GO" id="GO:0006508">
    <property type="term" value="P:proteolysis"/>
    <property type="evidence" value="ECO:0007669"/>
    <property type="project" value="UniProtKB-KW"/>
</dbReference>
<evidence type="ECO:0000256" key="5">
    <source>
        <dbReference type="PROSITE-ProRule" id="PRU01240"/>
    </source>
</evidence>
<dbReference type="Pfam" id="PF00082">
    <property type="entry name" value="Peptidase_S8"/>
    <property type="match status" value="1"/>
</dbReference>
<keyword evidence="2 5" id="KW-0645">Protease</keyword>
<dbReference type="Proteomes" id="UP000631694">
    <property type="component" value="Unassembled WGS sequence"/>
</dbReference>
<dbReference type="InterPro" id="IPR036852">
    <property type="entry name" value="Peptidase_S8/S53_dom_sf"/>
</dbReference>
<dbReference type="PROSITE" id="PS51892">
    <property type="entry name" value="SUBTILASE"/>
    <property type="match status" value="1"/>
</dbReference>
<evidence type="ECO:0000256" key="3">
    <source>
        <dbReference type="ARBA" id="ARBA00022801"/>
    </source>
</evidence>
<gene>
    <name evidence="7" type="ORF">I5731_06495</name>
</gene>
<dbReference type="EMBL" id="JADZLT010000043">
    <property type="protein sequence ID" value="MBH0237466.1"/>
    <property type="molecule type" value="Genomic_DNA"/>
</dbReference>
<sequence length="572" mass="60911">MADKADPNAGEDISDSLARSPLAADLRAVIKERRAPGSGDGRRRGGDGRFLSASESVADARFDVVIEFNTGFPGGVGTARRLLLEGFQRRQLHAGLQLPEIDQRLMDRLTIMPITAALAEVDLDEIMRCFDADDSLQISNSLWTENYAFGRLSYAALLAITGLRVAPAEPSARRWRLAHAGFGDRRELMPLVHRVWRDQPIETFVYESQRTIKCDAARAAFAAAGADIVWAVADTGIDGGHPHFATHGTLDLPATLLHRDFTGLHADDAVAAAAALVDEDGHGSHVAGIVAGETPAVPGGHRVVGKVRDIDAEGRETTRDETTTLELAVSGIAPRCKLLSLKVLKTRKNGALSHLMAALGYVHRVNDYGRTLKIHGINLSLGYPFDPAWFAAGQSPLCGEVERLVKSGVVVVVAAGNGGYGTVVTHAGSTERAAHGGTIADPGNAELAITVGATHRDMPHAYGVSFFSAKGPTADGRMKPDLVAPGERIVSCAAATSDAGKSGAAFREESGTSMAAPHVSGAIAAFMSVRKEFRGRPERMKRIFMESATDLRRRPEFQGAGLIDLMRALQSV</sequence>
<feature type="active site" description="Charge relay system" evidence="5">
    <location>
        <position position="282"/>
    </location>
</feature>